<dbReference type="EMBL" id="CP155620">
    <property type="protein sequence ID" value="XBJ30076.1"/>
    <property type="molecule type" value="Genomic_DNA"/>
</dbReference>
<evidence type="ECO:0000313" key="2">
    <source>
        <dbReference type="EMBL" id="XBJ30076.1"/>
    </source>
</evidence>
<dbReference type="InterPro" id="IPR008136">
    <property type="entry name" value="CinA_C"/>
</dbReference>
<accession>A0AAU7E9Z7</accession>
<reference evidence="2" key="1">
    <citation type="submission" date="2024-05" db="EMBL/GenBank/DDBJ databases">
        <title>Campylobacter coli isolated from environmental waters in Slovenia.</title>
        <authorList>
            <person name="Zautner A.E."/>
            <person name="Bunk B."/>
            <person name="Riedel T."/>
            <person name="Sproeer C."/>
        </authorList>
    </citation>
    <scope>NUCLEOTIDE SEQUENCE</scope>
    <source>
        <strain evidence="2">CCS1377</strain>
    </source>
</reference>
<gene>
    <name evidence="2" type="ORF">AAH949_04415</name>
</gene>
<dbReference type="RefSeq" id="WP_348519094.1">
    <property type="nucleotide sequence ID" value="NZ_CP155620.1"/>
</dbReference>
<proteinExistence type="predicted"/>
<feature type="domain" description="CinA C-terminal" evidence="1">
    <location>
        <begin position="207"/>
        <end position="354"/>
    </location>
</feature>
<protein>
    <submittedName>
        <fullName evidence="2">CinA family protein</fullName>
    </submittedName>
</protein>
<sequence>MKHLLFVVGYELFINKNYMQYLYRIYEKKFQELSEIKFLNKNDKNLPFLLEKFSKEYNYITIFSEAQYYSTCAKIIATLNDDSLVFKDEILAPTNSISVSGSFLTKINHCQINLLKIKTNEKPPELLGEFECDFKFFCLNDTDEDSAKLLLQTFTKTYDIIIQTSAILDNLILIKAISKNYGHFEAFFNSVRQLFKNKFIPYKNPIEFIVAKLLEKKLKISFAESCTAGLCSATLAGINGISEIFEGSLVVYSNRLKEKWLGVDSEILKDGGEYSKACVFFMLKGALKTTQADFVLAISGVAGEQDDKGIKAGKIFIGAMDKEGKFIEEEILLQGDRNFVRDQAVLKAFIMLLKLRPDVFAI</sequence>
<dbReference type="NCBIfam" id="TIGR00199">
    <property type="entry name" value="PncC_domain"/>
    <property type="match status" value="1"/>
</dbReference>
<dbReference type="SUPFAM" id="SSF142433">
    <property type="entry name" value="CinA-like"/>
    <property type="match status" value="1"/>
</dbReference>
<dbReference type="Pfam" id="PF02464">
    <property type="entry name" value="CinA"/>
    <property type="match status" value="1"/>
</dbReference>
<dbReference type="InterPro" id="IPR036653">
    <property type="entry name" value="CinA-like_C"/>
</dbReference>
<dbReference type="Gene3D" id="3.90.950.20">
    <property type="entry name" value="CinA-like"/>
    <property type="match status" value="1"/>
</dbReference>
<name>A0AAU7E9Z7_9BACT</name>
<organism evidence="2">
    <name type="scientific">Campylobacter sp. CCS1377</name>
    <dbReference type="NCBI Taxonomy" id="3158229"/>
    <lineage>
        <taxon>Bacteria</taxon>
        <taxon>Pseudomonadati</taxon>
        <taxon>Campylobacterota</taxon>
        <taxon>Epsilonproteobacteria</taxon>
        <taxon>Campylobacterales</taxon>
        <taxon>Campylobacteraceae</taxon>
        <taxon>Campylobacter</taxon>
    </lineage>
</organism>
<dbReference type="AlphaFoldDB" id="A0AAU7E9Z7"/>
<evidence type="ECO:0000259" key="1">
    <source>
        <dbReference type="Pfam" id="PF02464"/>
    </source>
</evidence>